<feature type="domain" description="RRM" evidence="14">
    <location>
        <begin position="940"/>
        <end position="1013"/>
    </location>
</feature>
<reference evidence="16" key="1">
    <citation type="journal article" date="2019" name="Plant J.">
        <title>Chlorella vulgaris genome assembly and annotation reveals the molecular basis for metabolic acclimation to high light conditions.</title>
        <authorList>
            <person name="Cecchin M."/>
            <person name="Marcolungo L."/>
            <person name="Rossato M."/>
            <person name="Girolomoni L."/>
            <person name="Cosentino E."/>
            <person name="Cuine S."/>
            <person name="Li-Beisson Y."/>
            <person name="Delledonne M."/>
            <person name="Ballottari M."/>
        </authorList>
    </citation>
    <scope>NUCLEOTIDE SEQUENCE</scope>
    <source>
        <strain evidence="16">211/11P</strain>
    </source>
</reference>
<dbReference type="SUPFAM" id="SSF90229">
    <property type="entry name" value="CCCH zinc finger"/>
    <property type="match status" value="1"/>
</dbReference>
<dbReference type="GO" id="GO:0000974">
    <property type="term" value="C:Prp19 complex"/>
    <property type="evidence" value="ECO:0007669"/>
    <property type="project" value="TreeGrafter"/>
</dbReference>
<dbReference type="InterPro" id="IPR012677">
    <property type="entry name" value="Nucleotide-bd_a/b_plait_sf"/>
</dbReference>
<keyword evidence="5" id="KW-0747">Spliceosome</keyword>
<accession>A0A9D4TTS8</accession>
<feature type="region of interest" description="Disordered" evidence="13">
    <location>
        <begin position="1012"/>
        <end position="1096"/>
    </location>
</feature>
<evidence type="ECO:0000313" key="17">
    <source>
        <dbReference type="Proteomes" id="UP001055712"/>
    </source>
</evidence>
<dbReference type="InterPro" id="IPR000504">
    <property type="entry name" value="RRM_dom"/>
</dbReference>
<dbReference type="SMART" id="SM00356">
    <property type="entry name" value="ZnF_C3H1"/>
    <property type="match status" value="1"/>
</dbReference>
<dbReference type="GO" id="GO:0017070">
    <property type="term" value="F:U6 snRNA binding"/>
    <property type="evidence" value="ECO:0007669"/>
    <property type="project" value="TreeGrafter"/>
</dbReference>
<dbReference type="Pfam" id="PF00076">
    <property type="entry name" value="RRM_1"/>
    <property type="match status" value="1"/>
</dbReference>
<dbReference type="GO" id="GO:0008270">
    <property type="term" value="F:zinc ion binding"/>
    <property type="evidence" value="ECO:0007669"/>
    <property type="project" value="UniProtKB-KW"/>
</dbReference>
<keyword evidence="4 12" id="KW-0479">Metal-binding</keyword>
<dbReference type="InterPro" id="IPR039171">
    <property type="entry name" value="Cwc2/Slt11"/>
</dbReference>
<dbReference type="GO" id="GO:0071007">
    <property type="term" value="C:U2-type catalytic step 2 spliceosome"/>
    <property type="evidence" value="ECO:0007669"/>
    <property type="project" value="TreeGrafter"/>
</dbReference>
<dbReference type="GO" id="GO:0071006">
    <property type="term" value="C:U2-type catalytic step 1 spliceosome"/>
    <property type="evidence" value="ECO:0007669"/>
    <property type="project" value="TreeGrafter"/>
</dbReference>
<dbReference type="InterPro" id="IPR035979">
    <property type="entry name" value="RBD_domain_sf"/>
</dbReference>
<evidence type="ECO:0000256" key="7">
    <source>
        <dbReference type="ARBA" id="ARBA00022833"/>
    </source>
</evidence>
<evidence type="ECO:0000256" key="9">
    <source>
        <dbReference type="ARBA" id="ARBA00023187"/>
    </source>
</evidence>
<keyword evidence="17" id="KW-1185">Reference proteome</keyword>
<evidence type="ECO:0000259" key="15">
    <source>
        <dbReference type="PROSITE" id="PS50103"/>
    </source>
</evidence>
<organism evidence="16 17">
    <name type="scientific">Chlorella vulgaris</name>
    <name type="common">Green alga</name>
    <dbReference type="NCBI Taxonomy" id="3077"/>
    <lineage>
        <taxon>Eukaryota</taxon>
        <taxon>Viridiplantae</taxon>
        <taxon>Chlorophyta</taxon>
        <taxon>core chlorophytes</taxon>
        <taxon>Trebouxiophyceae</taxon>
        <taxon>Chlorellales</taxon>
        <taxon>Chlorellaceae</taxon>
        <taxon>Chlorella clade</taxon>
        <taxon>Chlorella</taxon>
    </lineage>
</organism>
<dbReference type="PROSITE" id="PS50103">
    <property type="entry name" value="ZF_C3H1"/>
    <property type="match status" value="1"/>
</dbReference>
<dbReference type="FunFam" id="3.30.70.330:FF:000476">
    <property type="entry name" value="Zinc finger CCCH domain-containing protein 4"/>
    <property type="match status" value="1"/>
</dbReference>
<dbReference type="Pfam" id="PF16131">
    <property type="entry name" value="Torus"/>
    <property type="match status" value="1"/>
</dbReference>
<keyword evidence="3" id="KW-0507">mRNA processing</keyword>
<dbReference type="Gene3D" id="3.30.70.330">
    <property type="match status" value="1"/>
</dbReference>
<dbReference type="GO" id="GO:0006397">
    <property type="term" value="P:mRNA processing"/>
    <property type="evidence" value="ECO:0007669"/>
    <property type="project" value="UniProtKB-KW"/>
</dbReference>
<evidence type="ECO:0000256" key="12">
    <source>
        <dbReference type="PROSITE-ProRule" id="PRU00723"/>
    </source>
</evidence>
<dbReference type="OrthoDB" id="10259600at2759"/>
<evidence type="ECO:0000256" key="2">
    <source>
        <dbReference type="ARBA" id="ARBA00007781"/>
    </source>
</evidence>
<dbReference type="Proteomes" id="UP001055712">
    <property type="component" value="Unassembled WGS sequence"/>
</dbReference>
<feature type="region of interest" description="Disordered" evidence="13">
    <location>
        <begin position="682"/>
        <end position="718"/>
    </location>
</feature>
<name>A0A9D4TTS8_CHLVU</name>
<dbReference type="AlphaFoldDB" id="A0A9D4TTS8"/>
<evidence type="ECO:0000313" key="16">
    <source>
        <dbReference type="EMBL" id="KAI3433525.1"/>
    </source>
</evidence>
<protein>
    <submittedName>
        <fullName evidence="16">Uncharacterized protein</fullName>
    </submittedName>
</protein>
<evidence type="ECO:0000256" key="1">
    <source>
        <dbReference type="ARBA" id="ARBA00004123"/>
    </source>
</evidence>
<comment type="caution">
    <text evidence="16">The sequence shown here is derived from an EMBL/GenBank/DDBJ whole genome shotgun (WGS) entry which is preliminary data.</text>
</comment>
<feature type="compositionally biased region" description="Low complexity" evidence="13">
    <location>
        <begin position="1068"/>
        <end position="1079"/>
    </location>
</feature>
<keyword evidence="8 11" id="KW-0694">RNA-binding</keyword>
<evidence type="ECO:0000256" key="5">
    <source>
        <dbReference type="ARBA" id="ARBA00022728"/>
    </source>
</evidence>
<evidence type="ECO:0000256" key="10">
    <source>
        <dbReference type="ARBA" id="ARBA00023242"/>
    </source>
</evidence>
<dbReference type="PANTHER" id="PTHR14089:SF6">
    <property type="entry name" value="PRE-MRNA-SPLICING FACTOR RBM22"/>
    <property type="match status" value="1"/>
</dbReference>
<dbReference type="Gene3D" id="4.10.1000.10">
    <property type="entry name" value="Zinc finger, CCCH-type"/>
    <property type="match status" value="1"/>
</dbReference>
<keyword evidence="6 12" id="KW-0863">Zinc-finger</keyword>
<keyword evidence="7 12" id="KW-0862">Zinc</keyword>
<comment type="subcellular location">
    <subcellularLocation>
        <location evidence="1">Nucleus</location>
    </subcellularLocation>
</comment>
<evidence type="ECO:0000259" key="14">
    <source>
        <dbReference type="PROSITE" id="PS50102"/>
    </source>
</evidence>
<evidence type="ECO:0000256" key="6">
    <source>
        <dbReference type="ARBA" id="ARBA00022771"/>
    </source>
</evidence>
<evidence type="ECO:0000256" key="11">
    <source>
        <dbReference type="PROSITE-ProRule" id="PRU00176"/>
    </source>
</evidence>
<keyword evidence="10" id="KW-0539">Nucleus</keyword>
<feature type="domain" description="C3H1-type" evidence="15">
    <location>
        <begin position="869"/>
        <end position="896"/>
    </location>
</feature>
<evidence type="ECO:0000256" key="8">
    <source>
        <dbReference type="ARBA" id="ARBA00022884"/>
    </source>
</evidence>
<dbReference type="PROSITE" id="PS50102">
    <property type="entry name" value="RRM"/>
    <property type="match status" value="1"/>
</dbReference>
<proteinExistence type="inferred from homology"/>
<evidence type="ECO:0000256" key="13">
    <source>
        <dbReference type="SAM" id="MobiDB-lite"/>
    </source>
</evidence>
<dbReference type="GO" id="GO:0036002">
    <property type="term" value="F:pre-mRNA binding"/>
    <property type="evidence" value="ECO:0007669"/>
    <property type="project" value="TreeGrafter"/>
</dbReference>
<dbReference type="SUPFAM" id="SSF54928">
    <property type="entry name" value="RNA-binding domain, RBD"/>
    <property type="match status" value="1"/>
</dbReference>
<gene>
    <name evidence="16" type="ORF">D9Q98_003335</name>
</gene>
<feature type="zinc finger region" description="C3H1-type" evidence="12">
    <location>
        <begin position="869"/>
        <end position="896"/>
    </location>
</feature>
<reference evidence="16" key="2">
    <citation type="submission" date="2020-11" db="EMBL/GenBank/DDBJ databases">
        <authorList>
            <person name="Cecchin M."/>
            <person name="Marcolungo L."/>
            <person name="Rossato M."/>
            <person name="Girolomoni L."/>
            <person name="Cosentino E."/>
            <person name="Cuine S."/>
            <person name="Li-Beisson Y."/>
            <person name="Delledonne M."/>
            <person name="Ballottari M."/>
        </authorList>
    </citation>
    <scope>NUCLEOTIDE SEQUENCE</scope>
    <source>
        <strain evidence="16">211/11P</strain>
        <tissue evidence="16">Whole cell</tissue>
    </source>
</reference>
<sequence>MITSQRHKTEPLLKLLFAKCDTDHAALDDRLRSAGRFCAAAVGTVGGGIFVASGQDGKAYLVSIAREGAALFVKRLQPQGASAACCTFGLRTLLLPVGKLHSAFVHHLEAFVVVSGPSNACQMLKLSLEPAQPVSQRRERVQLVPSAALPPPGPMLSAVDGGTGAAYLLACGGHRLFRFRCADQSLEELTQHGWPCDRQAVALWVHASKLLALTRKHPSSHGTAAAEQLEVWELPVAEAAVAGGGKWGPVAGSGVELPAGRQGCDILAAPYQGDQWLVVQQPHLQQPAPGASESLATAVPSVHLDGIWEEVGKPSYFRQSVDSTGSRAISTAAVAGLDALQRHMAACPHGDGMGPLQQQRQQEMVVVAVTQGGALAVWRQWAPLKPIRLGEIAAPESLPYSLRQAQALRAALASPGITGSHTGADFAAAEASSGDDAHSDVMLQVTSQPPLPAIICPRIVAQQCGELLRQLEVLEEAGLAAGSWRGDGGQPIQLQQLVLTGVSRDEHAALQQLVNCLAGKTHAGLLEATQLLDVTRLADLLDAPALLEECVAVVACIIPGAEMVAPMLALAEARQYHPALHRLALFYRHALGLMMLSGQRSLLEWALHGLAAGVDTILEVCAEVADTWLPLEPELYLGSPGSDLTALASLKCHQQPPESLRMLLAALAVLLDRRQRAGFEQAGVQRSNGVAKKARVGESPRPDSSTRSAAAAESGRMASRLLNDPEADGWERSDFPIACSTCLGPNPFVRMQRIEYGGQCHISNRPYTVFRWRPGSDARYKKTIICQEVAKAKNVCQVCLLDLEYGLPVQVRDQALGMANEGLPESDAGKEYALQRMQVEGDLDRSQFETTKPNELLMKLRRTEPYYQRNRARICSFFVRGECKRGAECPYRHEMPTSGPLSEQNIKDRYYGVNDPVANKMMDRVSGMAKLTPPEDTTICTLFVGGVMDDISEDDLRDQFYPFGELRSVKKVATRKCAFVTYATREAAERAAEEKSGTLIVKGNRLKLLWGKPQQPRPAADGGAAAAAGAAGGQPSGAAYPPAYMPSGGRGGAGHYPSMDPSAMGSHQQQQQQQQSGPQRPRPPPGGPPPVPAGRQ</sequence>
<evidence type="ECO:0000256" key="4">
    <source>
        <dbReference type="ARBA" id="ARBA00022723"/>
    </source>
</evidence>
<dbReference type="FunFam" id="4.10.1000.10:FF:000006">
    <property type="entry name" value="Putative pre-mrna-splicing factor rbm22"/>
    <property type="match status" value="1"/>
</dbReference>
<feature type="compositionally biased region" description="Pro residues" evidence="13">
    <location>
        <begin position="1080"/>
        <end position="1096"/>
    </location>
</feature>
<evidence type="ECO:0000256" key="3">
    <source>
        <dbReference type="ARBA" id="ARBA00022664"/>
    </source>
</evidence>
<dbReference type="InterPro" id="IPR032297">
    <property type="entry name" value="Torus"/>
</dbReference>
<dbReference type="GO" id="GO:0008380">
    <property type="term" value="P:RNA splicing"/>
    <property type="evidence" value="ECO:0007669"/>
    <property type="project" value="UniProtKB-KW"/>
</dbReference>
<dbReference type="EMBL" id="SIDB01000004">
    <property type="protein sequence ID" value="KAI3433525.1"/>
    <property type="molecule type" value="Genomic_DNA"/>
</dbReference>
<dbReference type="InterPro" id="IPR000571">
    <property type="entry name" value="Znf_CCCH"/>
</dbReference>
<dbReference type="Pfam" id="PF21369">
    <property type="entry name" value="STL11_N"/>
    <property type="match status" value="1"/>
</dbReference>
<dbReference type="InterPro" id="IPR036855">
    <property type="entry name" value="Znf_CCCH_sf"/>
</dbReference>
<dbReference type="PANTHER" id="PTHR14089">
    <property type="entry name" value="PRE-MRNA-SPLICING FACTOR RBM22"/>
    <property type="match status" value="1"/>
</dbReference>
<dbReference type="SMART" id="SM00360">
    <property type="entry name" value="RRM"/>
    <property type="match status" value="1"/>
</dbReference>
<comment type="similarity">
    <text evidence="2">Belongs to the SLT11 family.</text>
</comment>
<keyword evidence="9" id="KW-0508">mRNA splicing</keyword>
<dbReference type="InterPro" id="IPR048995">
    <property type="entry name" value="STL11/RBM22-like_N"/>
</dbReference>
<feature type="compositionally biased region" description="Low complexity" evidence="13">
    <location>
        <begin position="1013"/>
        <end position="1029"/>
    </location>
</feature>